<dbReference type="Pfam" id="PF00148">
    <property type="entry name" value="Oxidored_nitro"/>
    <property type="match status" value="1"/>
</dbReference>
<dbReference type="Proteomes" id="UP000461768">
    <property type="component" value="Unassembled WGS sequence"/>
</dbReference>
<dbReference type="OrthoDB" id="3199475at2"/>
<sequence>MPLYKNTPQPSGRMGVLWALAPIFDAAIIEYGSMGHMIYAEKWLAHTGLIKRAKLITTHLAEKDIALGITKRLEESVKEVVKEKKANVIFLIPSSVPEMIGTDLESIGEELQFMYPQIPIITFGAGNFKATKEQGMEEAYFRLVKSLTKEDDIEAIEDTGFEKATFNLIGSACDWSRFQSDTREIIRIMEGAFDMKSAAVFGSSCNTTSLYKMTNAKVTLVMRKDGIKAAKQLEKNYGIPYLYMTPYGLLNTITWIKELEEILEKKADKDYLNNEIKETQYAIHHCNVWAKHKNDKAKLWISNEDELSLGIQEFAKKELGFMLATGGIHMSDARQLKQNPGKCNIEVRRSTLSYDINPYELPFMGFRGTMNLCSLFTDFLIKR</sequence>
<dbReference type="GO" id="GO:0016491">
    <property type="term" value="F:oxidoreductase activity"/>
    <property type="evidence" value="ECO:0007669"/>
    <property type="project" value="InterPro"/>
</dbReference>
<dbReference type="EMBL" id="WAGX01000004">
    <property type="protein sequence ID" value="KAB1439770.1"/>
    <property type="molecule type" value="Genomic_DNA"/>
</dbReference>
<dbReference type="InterPro" id="IPR000510">
    <property type="entry name" value="Nase/OxRdtase_comp1"/>
</dbReference>
<evidence type="ECO:0000313" key="2">
    <source>
        <dbReference type="EMBL" id="KAB1439770.1"/>
    </source>
</evidence>
<dbReference type="PANTHER" id="PTHR42846:SF1">
    <property type="entry name" value="NI-SIROHYDROCHLORIN A,C-DIAMIDE REDUCTIVE CYCLASE COMPLEX, COMPONENT CFBD"/>
    <property type="match status" value="1"/>
</dbReference>
<dbReference type="Gene3D" id="3.40.50.1980">
    <property type="entry name" value="Nitrogenase molybdenum iron protein domain"/>
    <property type="match status" value="2"/>
</dbReference>
<gene>
    <name evidence="2" type="ORF">F7O84_05135</name>
</gene>
<organism evidence="2 3">
    <name type="scientific">Candidatus Galacturonatibacter soehngenii</name>
    <dbReference type="NCBI Taxonomy" id="2307010"/>
    <lineage>
        <taxon>Bacteria</taxon>
        <taxon>Bacillati</taxon>
        <taxon>Bacillota</taxon>
        <taxon>Clostridia</taxon>
        <taxon>Lachnospirales</taxon>
        <taxon>Lachnospiraceae</taxon>
        <taxon>Candidatus Galacturonatibacter</taxon>
    </lineage>
</organism>
<dbReference type="PANTHER" id="PTHR42846">
    <property type="entry name" value="NI-SIROHYDROCHLORIN A,C-DIAMIDE REDUCTIVE CYCLASE COMPLEX, COMPONENT CFBD"/>
    <property type="match status" value="1"/>
</dbReference>
<feature type="domain" description="Nitrogenase/oxidoreductase component 1" evidence="1">
    <location>
        <begin position="13"/>
        <end position="335"/>
    </location>
</feature>
<name>A0A7V7QMR0_9FIRM</name>
<keyword evidence="3" id="KW-1185">Reference proteome</keyword>
<protein>
    <recommendedName>
        <fullName evidence="1">Nitrogenase/oxidoreductase component 1 domain-containing protein</fullName>
    </recommendedName>
</protein>
<proteinExistence type="predicted"/>
<dbReference type="InterPro" id="IPR052673">
    <property type="entry name" value="Ni-siroh_cyclase_CfbD"/>
</dbReference>
<evidence type="ECO:0000313" key="3">
    <source>
        <dbReference type="Proteomes" id="UP000461768"/>
    </source>
</evidence>
<dbReference type="SUPFAM" id="SSF53807">
    <property type="entry name" value="Helical backbone' metal receptor"/>
    <property type="match status" value="1"/>
</dbReference>
<dbReference type="AlphaFoldDB" id="A0A7V7QMR0"/>
<comment type="caution">
    <text evidence="2">The sequence shown here is derived from an EMBL/GenBank/DDBJ whole genome shotgun (WGS) entry which is preliminary data.</text>
</comment>
<evidence type="ECO:0000259" key="1">
    <source>
        <dbReference type="Pfam" id="PF00148"/>
    </source>
</evidence>
<reference evidence="2 3" key="2">
    <citation type="submission" date="2020-02" db="EMBL/GenBank/DDBJ databases">
        <title>Candidatus Galacturonibacter soehngenii shows hetero-acetogenic catabolism of galacturonic acid but lacks a canonical carbon monoxide dehydrogenase/acetyl-CoA synthase complex.</title>
        <authorList>
            <person name="Diender M."/>
            <person name="Stouten G.R."/>
            <person name="Petersen J.F."/>
            <person name="Nielsen P.H."/>
            <person name="Dueholm M.S."/>
            <person name="Pronk J.T."/>
            <person name="Van Loosdrecht M.C.M."/>
        </authorList>
    </citation>
    <scope>NUCLEOTIDE SEQUENCE [LARGE SCALE GENOMIC DNA]</scope>
    <source>
        <strain evidence="2">GalUA</strain>
    </source>
</reference>
<dbReference type="RefSeq" id="WP_151142613.1">
    <property type="nucleotide sequence ID" value="NZ_WAGX01000004.1"/>
</dbReference>
<accession>A0A7V7QMR0</accession>
<reference evidence="2 3" key="1">
    <citation type="submission" date="2019-09" db="EMBL/GenBank/DDBJ databases">
        <authorList>
            <person name="Valk L.C."/>
        </authorList>
    </citation>
    <scope>NUCLEOTIDE SEQUENCE [LARGE SCALE GENOMIC DNA]</scope>
    <source>
        <strain evidence="2">GalUA</strain>
    </source>
</reference>